<dbReference type="InterPro" id="IPR039421">
    <property type="entry name" value="Type_1_exporter"/>
</dbReference>
<proteinExistence type="predicted"/>
<keyword evidence="3" id="KW-1185">Reference proteome</keyword>
<dbReference type="InterPro" id="IPR003439">
    <property type="entry name" value="ABC_transporter-like_ATP-bd"/>
</dbReference>
<dbReference type="PROSITE" id="PS00211">
    <property type="entry name" value="ABC_TRANSPORTER_1"/>
    <property type="match status" value="1"/>
</dbReference>
<accession>A0ABQ4NG35</accession>
<organism evidence="2 3">
    <name type="scientific">Paenibacillus cisolokensis</name>
    <dbReference type="NCBI Taxonomy" id="1658519"/>
    <lineage>
        <taxon>Bacteria</taxon>
        <taxon>Bacillati</taxon>
        <taxon>Bacillota</taxon>
        <taxon>Bacilli</taxon>
        <taxon>Bacillales</taxon>
        <taxon>Paenibacillaceae</taxon>
        <taxon>Paenibacillus</taxon>
    </lineage>
</organism>
<name>A0ABQ4NG35_9BACL</name>
<dbReference type="Pfam" id="PF00005">
    <property type="entry name" value="ABC_tran"/>
    <property type="match status" value="1"/>
</dbReference>
<dbReference type="Gene3D" id="3.40.50.300">
    <property type="entry name" value="P-loop containing nucleotide triphosphate hydrolases"/>
    <property type="match status" value="1"/>
</dbReference>
<sequence length="163" mass="18001">MLQDTFLFKGTVRDNIRYGKPEASDAEVERAAKLANAHSFISKLPQGYDTMLGEDGGGISQGQRQLLSIARAMLADPSILILDEATSSIDTVTEISIQDALYRLMKGRTNVVIAHRLNTVRRADLILVLVDGRIAEQGTHDQLMSRQGFYYGLHQAGKQRLAN</sequence>
<evidence type="ECO:0000259" key="1">
    <source>
        <dbReference type="Pfam" id="PF00005"/>
    </source>
</evidence>
<dbReference type="Proteomes" id="UP000680304">
    <property type="component" value="Unassembled WGS sequence"/>
</dbReference>
<comment type="caution">
    <text evidence="2">The sequence shown here is derived from an EMBL/GenBank/DDBJ whole genome shotgun (WGS) entry which is preliminary data.</text>
</comment>
<feature type="domain" description="ABC transporter" evidence="1">
    <location>
        <begin position="3"/>
        <end position="87"/>
    </location>
</feature>
<dbReference type="PANTHER" id="PTHR43394:SF1">
    <property type="entry name" value="ATP-BINDING CASSETTE SUB-FAMILY B MEMBER 10, MITOCHONDRIAL"/>
    <property type="match status" value="1"/>
</dbReference>
<dbReference type="InterPro" id="IPR017871">
    <property type="entry name" value="ABC_transporter-like_CS"/>
</dbReference>
<evidence type="ECO:0000313" key="3">
    <source>
        <dbReference type="Proteomes" id="UP000680304"/>
    </source>
</evidence>
<dbReference type="InterPro" id="IPR027417">
    <property type="entry name" value="P-loop_NTPase"/>
</dbReference>
<protein>
    <recommendedName>
        <fullName evidence="1">ABC transporter domain-containing protein</fullName>
    </recommendedName>
</protein>
<reference evidence="2 3" key="1">
    <citation type="submission" date="2021-04" db="EMBL/GenBank/DDBJ databases">
        <title>Draft genome sequence of Paenibacillus cisolokensis, LC2-13A.</title>
        <authorList>
            <person name="Uke A."/>
            <person name="Chhe C."/>
            <person name="Baramee S."/>
            <person name="Kosugi A."/>
        </authorList>
    </citation>
    <scope>NUCLEOTIDE SEQUENCE [LARGE SCALE GENOMIC DNA]</scope>
    <source>
        <strain evidence="2 3">LC2-13A</strain>
    </source>
</reference>
<dbReference type="PANTHER" id="PTHR43394">
    <property type="entry name" value="ATP-DEPENDENT PERMEASE MDL1, MITOCHONDRIAL"/>
    <property type="match status" value="1"/>
</dbReference>
<dbReference type="EMBL" id="BOVJ01000218">
    <property type="protein sequence ID" value="GIQ66856.1"/>
    <property type="molecule type" value="Genomic_DNA"/>
</dbReference>
<dbReference type="SUPFAM" id="SSF52540">
    <property type="entry name" value="P-loop containing nucleoside triphosphate hydrolases"/>
    <property type="match status" value="1"/>
</dbReference>
<gene>
    <name evidence="2" type="ORF">PACILC2_54240</name>
</gene>
<evidence type="ECO:0000313" key="2">
    <source>
        <dbReference type="EMBL" id="GIQ66856.1"/>
    </source>
</evidence>